<dbReference type="InterPro" id="IPR004879">
    <property type="entry name" value="Ssp411-like_TRX"/>
</dbReference>
<dbReference type="InterPro" id="IPR036249">
    <property type="entry name" value="Thioredoxin-like_sf"/>
</dbReference>
<organism evidence="2 3">
    <name type="scientific">Candidatus Dormiibacter inghamiae</name>
    <dbReference type="NCBI Taxonomy" id="3127013"/>
    <lineage>
        <taxon>Bacteria</taxon>
        <taxon>Bacillati</taxon>
        <taxon>Candidatus Dormiibacterota</taxon>
        <taxon>Candidatus Dormibacteria</taxon>
        <taxon>Candidatus Dormibacterales</taxon>
        <taxon>Candidatus Dormibacteraceae</taxon>
        <taxon>Candidatus Dormiibacter</taxon>
    </lineage>
</organism>
<name>A0A934KGW9_9BACT</name>
<dbReference type="Gene3D" id="1.50.10.10">
    <property type="match status" value="1"/>
</dbReference>
<dbReference type="PANTHER" id="PTHR42899:SF1">
    <property type="entry name" value="SPERMATOGENESIS-ASSOCIATED PROTEIN 20"/>
    <property type="match status" value="1"/>
</dbReference>
<dbReference type="Pfam" id="PF03190">
    <property type="entry name" value="Thioredox_DsbH"/>
    <property type="match status" value="1"/>
</dbReference>
<feature type="domain" description="Spermatogenesis-associated protein 20-like TRX" evidence="1">
    <location>
        <begin position="13"/>
        <end position="136"/>
    </location>
</feature>
<evidence type="ECO:0000313" key="2">
    <source>
        <dbReference type="EMBL" id="MBJ7602438.1"/>
    </source>
</evidence>
<dbReference type="AlphaFoldDB" id="A0A934KGW9"/>
<dbReference type="Gene3D" id="3.40.30.10">
    <property type="entry name" value="Glutaredoxin"/>
    <property type="match status" value="1"/>
</dbReference>
<dbReference type="EMBL" id="JAEKNQ010000019">
    <property type="protein sequence ID" value="MBJ7602438.1"/>
    <property type="molecule type" value="Genomic_DNA"/>
</dbReference>
<dbReference type="InterPro" id="IPR024705">
    <property type="entry name" value="Ssp411"/>
</dbReference>
<comment type="caution">
    <text evidence="2">The sequence shown here is derived from an EMBL/GenBank/DDBJ whole genome shotgun (WGS) entry which is preliminary data.</text>
</comment>
<protein>
    <submittedName>
        <fullName evidence="2">Thioredoxin domain-containing protein</fullName>
    </submittedName>
</protein>
<dbReference type="InterPro" id="IPR012341">
    <property type="entry name" value="6hp_glycosidase-like_sf"/>
</dbReference>
<accession>A0A934KGW9</accession>
<sequence>MEFHFSPRPNRAAEIEWRPWSEEAFREAQQADKPVLLSISAVWCHWCHVMDETSYSDDRVIGLINREYVPIRVDNDVRPDVNQRYNMGGWPTTAFLTPEGDILTGATYLPPEQMTAALSKLSGYYRDNRTEIAAQVTRGREKAQQAAAISAGKLQPGLVDRILGNVEQAYDAEYGGFGDAPKFPQTDALALLAEQSLLRGEPGLLEMARHTLAQMAGGGTYDHVEGGFFRYSTTRDWSVPHFEKMLEDHAGLLSALALTGQAEILDDAVRYLETVLRDEQTGLYAGSQDADEDYYARDEAGRQELRPPYVDRRVYVAWNCALAVAYLDADARLDRPRLRERALQVLDAVFQRFSDPAGGLLHTDEVGGQLGDQVWGLLACVRAGQRERASQLLGVLRDRYADAELGGYFDHAAVDSTARLAQRQKPLGENAIAALALAEMGESDLARQALESVGALFRQYGLMSAVFARAFDRLGREPVKLSTSSPDLARAALNAYPYAMVEPGEAEVAVICVGTRCLRPASTVAELKERLAKIGSPVG</sequence>
<proteinExistence type="predicted"/>
<evidence type="ECO:0000313" key="3">
    <source>
        <dbReference type="Proteomes" id="UP000620075"/>
    </source>
</evidence>
<dbReference type="RefSeq" id="WP_338176947.1">
    <property type="nucleotide sequence ID" value="NZ_JAEKNQ010000019.1"/>
</dbReference>
<dbReference type="PIRSF" id="PIRSF006402">
    <property type="entry name" value="UCP006402_thioredoxin"/>
    <property type="match status" value="1"/>
</dbReference>
<dbReference type="InterPro" id="IPR008928">
    <property type="entry name" value="6-hairpin_glycosidase_sf"/>
</dbReference>
<dbReference type="SUPFAM" id="SSF52833">
    <property type="entry name" value="Thioredoxin-like"/>
    <property type="match status" value="1"/>
</dbReference>
<dbReference type="Proteomes" id="UP000620075">
    <property type="component" value="Unassembled WGS sequence"/>
</dbReference>
<dbReference type="SUPFAM" id="SSF48208">
    <property type="entry name" value="Six-hairpin glycosidases"/>
    <property type="match status" value="1"/>
</dbReference>
<dbReference type="PANTHER" id="PTHR42899">
    <property type="entry name" value="SPERMATOGENESIS-ASSOCIATED PROTEIN 20"/>
    <property type="match status" value="1"/>
</dbReference>
<gene>
    <name evidence="2" type="ORF">JF888_04485</name>
</gene>
<dbReference type="GO" id="GO:0005975">
    <property type="term" value="P:carbohydrate metabolic process"/>
    <property type="evidence" value="ECO:0007669"/>
    <property type="project" value="InterPro"/>
</dbReference>
<reference evidence="2 3" key="1">
    <citation type="submission" date="2020-10" db="EMBL/GenBank/DDBJ databases">
        <title>Ca. Dormibacterota MAGs.</title>
        <authorList>
            <person name="Montgomery K."/>
        </authorList>
    </citation>
    <scope>NUCLEOTIDE SEQUENCE [LARGE SCALE GENOMIC DNA]</scope>
    <source>
        <strain evidence="2">SC8811_S16_3</strain>
    </source>
</reference>
<evidence type="ECO:0000259" key="1">
    <source>
        <dbReference type="Pfam" id="PF03190"/>
    </source>
</evidence>